<proteinExistence type="predicted"/>
<comment type="caution">
    <text evidence="2">The sequence shown here is derived from an EMBL/GenBank/DDBJ whole genome shotgun (WGS) entry which is preliminary data.</text>
</comment>
<reference evidence="2 3" key="1">
    <citation type="submission" date="2017-11" db="EMBL/GenBank/DDBJ databases">
        <title>De-novo sequencing of pomegranate (Punica granatum L.) genome.</title>
        <authorList>
            <person name="Akparov Z."/>
            <person name="Amiraslanov A."/>
            <person name="Hajiyeva S."/>
            <person name="Abbasov M."/>
            <person name="Kaur K."/>
            <person name="Hamwieh A."/>
            <person name="Solovyev V."/>
            <person name="Salamov A."/>
            <person name="Braich B."/>
            <person name="Kosarev P."/>
            <person name="Mahmoud A."/>
            <person name="Hajiyev E."/>
            <person name="Babayeva S."/>
            <person name="Izzatullayeva V."/>
            <person name="Mammadov A."/>
            <person name="Mammadov A."/>
            <person name="Sharifova S."/>
            <person name="Ojaghi J."/>
            <person name="Eynullazada K."/>
            <person name="Bayramov B."/>
            <person name="Abdulazimova A."/>
            <person name="Shahmuradov I."/>
        </authorList>
    </citation>
    <scope>NUCLEOTIDE SEQUENCE [LARGE SCALE GENOMIC DNA]</scope>
    <source>
        <strain evidence="3">cv. AG2017</strain>
        <tissue evidence="2">Leaf</tissue>
    </source>
</reference>
<protein>
    <submittedName>
        <fullName evidence="2">Uncharacterized protein</fullName>
    </submittedName>
</protein>
<evidence type="ECO:0000313" key="3">
    <source>
        <dbReference type="Proteomes" id="UP000233551"/>
    </source>
</evidence>
<sequence>MGRVGSMMIGRVETAGCEMDTHFGSGKSGGRKPVGVSPFHRGRTRALSGSSDSEQCEWCSHLLFSGGGSATAMAIYAFLHGTSIVKGLSFTPLQSNLSLPMVADFHLQQLRSTQR</sequence>
<name>A0A2I0ITX8_PUNGR</name>
<dbReference type="AlphaFoldDB" id="A0A2I0ITX8"/>
<dbReference type="EMBL" id="PGOL01002500">
    <property type="protein sequence ID" value="PKI47458.1"/>
    <property type="molecule type" value="Genomic_DNA"/>
</dbReference>
<gene>
    <name evidence="2" type="ORF">CRG98_032167</name>
</gene>
<accession>A0A2I0ITX8</accession>
<evidence type="ECO:0000256" key="1">
    <source>
        <dbReference type="SAM" id="MobiDB-lite"/>
    </source>
</evidence>
<evidence type="ECO:0000313" key="2">
    <source>
        <dbReference type="EMBL" id="PKI47458.1"/>
    </source>
</evidence>
<organism evidence="2 3">
    <name type="scientific">Punica granatum</name>
    <name type="common">Pomegranate</name>
    <dbReference type="NCBI Taxonomy" id="22663"/>
    <lineage>
        <taxon>Eukaryota</taxon>
        <taxon>Viridiplantae</taxon>
        <taxon>Streptophyta</taxon>
        <taxon>Embryophyta</taxon>
        <taxon>Tracheophyta</taxon>
        <taxon>Spermatophyta</taxon>
        <taxon>Magnoliopsida</taxon>
        <taxon>eudicotyledons</taxon>
        <taxon>Gunneridae</taxon>
        <taxon>Pentapetalae</taxon>
        <taxon>rosids</taxon>
        <taxon>malvids</taxon>
        <taxon>Myrtales</taxon>
        <taxon>Lythraceae</taxon>
        <taxon>Punica</taxon>
    </lineage>
</organism>
<feature type="region of interest" description="Disordered" evidence="1">
    <location>
        <begin position="20"/>
        <end position="53"/>
    </location>
</feature>
<keyword evidence="3" id="KW-1185">Reference proteome</keyword>
<dbReference type="Proteomes" id="UP000233551">
    <property type="component" value="Unassembled WGS sequence"/>
</dbReference>